<accession>A0AAV8V2D4</accession>
<proteinExistence type="predicted"/>
<keyword evidence="4" id="KW-1185">Reference proteome</keyword>
<evidence type="ECO:0000259" key="2">
    <source>
        <dbReference type="PROSITE" id="PS00036"/>
    </source>
</evidence>
<evidence type="ECO:0000256" key="1">
    <source>
        <dbReference type="SAM" id="MobiDB-lite"/>
    </source>
</evidence>
<dbReference type="InterPro" id="IPR004827">
    <property type="entry name" value="bZIP"/>
</dbReference>
<reference evidence="3 4" key="1">
    <citation type="journal article" date="2023" name="Nat. Commun.">
        <title>Origin of minicircular mitochondrial genomes in red algae.</title>
        <authorList>
            <person name="Lee Y."/>
            <person name="Cho C.H."/>
            <person name="Lee Y.M."/>
            <person name="Park S.I."/>
            <person name="Yang J.H."/>
            <person name="West J.A."/>
            <person name="Bhattacharya D."/>
            <person name="Yoon H.S."/>
        </authorList>
    </citation>
    <scope>NUCLEOTIDE SEQUENCE [LARGE SCALE GENOMIC DNA]</scope>
    <source>
        <strain evidence="3 4">CCMP1338</strain>
        <tissue evidence="3">Whole cell</tissue>
    </source>
</reference>
<dbReference type="CDD" id="cd14686">
    <property type="entry name" value="bZIP"/>
    <property type="match status" value="1"/>
</dbReference>
<feature type="compositionally biased region" description="Basic residues" evidence="1">
    <location>
        <begin position="13"/>
        <end position="32"/>
    </location>
</feature>
<dbReference type="EMBL" id="JAMWBK010000002">
    <property type="protein sequence ID" value="KAJ8907347.1"/>
    <property type="molecule type" value="Genomic_DNA"/>
</dbReference>
<protein>
    <recommendedName>
        <fullName evidence="2">BZIP domain-containing protein</fullName>
    </recommendedName>
</protein>
<evidence type="ECO:0000313" key="4">
    <source>
        <dbReference type="Proteomes" id="UP001157974"/>
    </source>
</evidence>
<feature type="domain" description="BZIP" evidence="2">
    <location>
        <begin position="15"/>
        <end position="29"/>
    </location>
</feature>
<dbReference type="AlphaFoldDB" id="A0AAV8V2D4"/>
<sequence length="260" mass="29498">MLPPRSRHDDKRSSRKERNKQSARKSRERTKKQKQELNEQFLAQGETLERLERVLMGQEAKLRSIREEGDQEFTLEYSSPTEIDLSFSEELLAKTENALYLKLLRPDPSTPTHVLFDPEDPTRGKQGASSAAQALDSILHILALDSAGTVVAVRHRNLISCETWEAGALKGKLAWDDLHERDAPELKRQVENCLEMQKARNQSSTVILQYRRKVTAETAGEDATSASYSFARMKGTLEPIFNNHPQALGVVLAEFNEERL</sequence>
<comment type="caution">
    <text evidence="3">The sequence shown here is derived from an EMBL/GenBank/DDBJ whole genome shotgun (WGS) entry which is preliminary data.</text>
</comment>
<gene>
    <name evidence="3" type="ORF">NDN08_007461</name>
</gene>
<evidence type="ECO:0000313" key="3">
    <source>
        <dbReference type="EMBL" id="KAJ8907347.1"/>
    </source>
</evidence>
<dbReference type="PROSITE" id="PS00036">
    <property type="entry name" value="BZIP_BASIC"/>
    <property type="match status" value="1"/>
</dbReference>
<name>A0AAV8V2D4_9RHOD</name>
<organism evidence="3 4">
    <name type="scientific">Rhodosorus marinus</name>
    <dbReference type="NCBI Taxonomy" id="101924"/>
    <lineage>
        <taxon>Eukaryota</taxon>
        <taxon>Rhodophyta</taxon>
        <taxon>Stylonematophyceae</taxon>
        <taxon>Stylonematales</taxon>
        <taxon>Stylonemataceae</taxon>
        <taxon>Rhodosorus</taxon>
    </lineage>
</organism>
<dbReference type="GO" id="GO:0003700">
    <property type="term" value="F:DNA-binding transcription factor activity"/>
    <property type="evidence" value="ECO:0007669"/>
    <property type="project" value="InterPro"/>
</dbReference>
<feature type="compositionally biased region" description="Basic and acidic residues" evidence="1">
    <location>
        <begin position="1"/>
        <end position="12"/>
    </location>
</feature>
<feature type="region of interest" description="Disordered" evidence="1">
    <location>
        <begin position="1"/>
        <end position="35"/>
    </location>
</feature>
<dbReference type="Proteomes" id="UP001157974">
    <property type="component" value="Unassembled WGS sequence"/>
</dbReference>